<keyword evidence="1" id="KW-0430">Lectin</keyword>
<dbReference type="SUPFAM" id="SSF56436">
    <property type="entry name" value="C-type lectin-like"/>
    <property type="match status" value="1"/>
</dbReference>
<dbReference type="Proteomes" id="UP000694389">
    <property type="component" value="Unassembled WGS sequence"/>
</dbReference>
<dbReference type="AlphaFoldDB" id="A0A8P4KF58"/>
<reference evidence="5" key="2">
    <citation type="submission" date="2025-09" db="UniProtKB">
        <authorList>
            <consortium name="Ensembl"/>
        </authorList>
    </citation>
    <scope>IDENTIFICATION</scope>
</reference>
<dbReference type="GeneID" id="127365364"/>
<dbReference type="InterPro" id="IPR016186">
    <property type="entry name" value="C-type_lectin-like/link_sf"/>
</dbReference>
<proteinExistence type="predicted"/>
<dbReference type="InterPro" id="IPR033989">
    <property type="entry name" value="CD209-like_CTLD"/>
</dbReference>
<feature type="transmembrane region" description="Helical" evidence="3">
    <location>
        <begin position="36"/>
        <end position="58"/>
    </location>
</feature>
<evidence type="ECO:0000256" key="3">
    <source>
        <dbReference type="SAM" id="Phobius"/>
    </source>
</evidence>
<gene>
    <name evidence="5" type="primary">LOC127365364</name>
</gene>
<dbReference type="RefSeq" id="XP_051259357.1">
    <property type="nucleotide sequence ID" value="XM_051403397.1"/>
</dbReference>
<evidence type="ECO:0000313" key="5">
    <source>
        <dbReference type="Ensembl" id="ENSDLAP00005074224.1"/>
    </source>
</evidence>
<evidence type="ECO:0000259" key="4">
    <source>
        <dbReference type="PROSITE" id="PS50041"/>
    </source>
</evidence>
<dbReference type="InterPro" id="IPR016187">
    <property type="entry name" value="CTDL_fold"/>
</dbReference>
<dbReference type="OMA" id="INRWAPK"/>
<name>A0A8P4KF58_DICLA</name>
<dbReference type="SMART" id="SM00034">
    <property type="entry name" value="CLECT"/>
    <property type="match status" value="1"/>
</dbReference>
<dbReference type="GO" id="GO:0030246">
    <property type="term" value="F:carbohydrate binding"/>
    <property type="evidence" value="ECO:0007669"/>
    <property type="project" value="UniProtKB-KW"/>
</dbReference>
<dbReference type="CDD" id="cd03590">
    <property type="entry name" value="CLECT_DC-SIGN_like"/>
    <property type="match status" value="1"/>
</dbReference>
<dbReference type="Gene3D" id="3.10.100.10">
    <property type="entry name" value="Mannose-Binding Protein A, subunit A"/>
    <property type="match status" value="1"/>
</dbReference>
<dbReference type="PROSITE" id="PS50041">
    <property type="entry name" value="C_TYPE_LECTIN_2"/>
    <property type="match status" value="1"/>
</dbReference>
<feature type="domain" description="C-type lectin" evidence="4">
    <location>
        <begin position="113"/>
        <end position="233"/>
    </location>
</feature>
<dbReference type="OrthoDB" id="6133475at2759"/>
<evidence type="ECO:0000313" key="6">
    <source>
        <dbReference type="Proteomes" id="UP000694389"/>
    </source>
</evidence>
<reference evidence="5" key="1">
    <citation type="submission" date="2025-08" db="UniProtKB">
        <authorList>
            <consortium name="Ensembl"/>
        </authorList>
    </citation>
    <scope>IDENTIFICATION</scope>
</reference>
<dbReference type="GeneTree" id="ENSGT01030000234575"/>
<feature type="compositionally biased region" description="Polar residues" evidence="2">
    <location>
        <begin position="16"/>
        <end position="26"/>
    </location>
</feature>
<accession>A0A8P4KF58</accession>
<evidence type="ECO:0000256" key="2">
    <source>
        <dbReference type="SAM" id="MobiDB-lite"/>
    </source>
</evidence>
<dbReference type="Pfam" id="PF00059">
    <property type="entry name" value="Lectin_C"/>
    <property type="match status" value="1"/>
</dbReference>
<feature type="region of interest" description="Disordered" evidence="2">
    <location>
        <begin position="8"/>
        <end position="28"/>
    </location>
</feature>
<dbReference type="PANTHER" id="PTHR22803">
    <property type="entry name" value="MANNOSE, PHOSPHOLIPASE, LECTIN RECEPTOR RELATED"/>
    <property type="match status" value="1"/>
</dbReference>
<keyword evidence="3" id="KW-0812">Transmembrane</keyword>
<keyword evidence="6" id="KW-1185">Reference proteome</keyword>
<dbReference type="Ensembl" id="ENSDLAT00005081487.1">
    <property type="protein sequence ID" value="ENSDLAP00005074224.1"/>
    <property type="gene ID" value="ENSDLAG00005007743.2"/>
</dbReference>
<dbReference type="InterPro" id="IPR050111">
    <property type="entry name" value="C-type_lectin/snaclec_domain"/>
</dbReference>
<organism evidence="5 6">
    <name type="scientific">Dicentrarchus labrax</name>
    <name type="common">European seabass</name>
    <name type="synonym">Morone labrax</name>
    <dbReference type="NCBI Taxonomy" id="13489"/>
    <lineage>
        <taxon>Eukaryota</taxon>
        <taxon>Metazoa</taxon>
        <taxon>Chordata</taxon>
        <taxon>Craniata</taxon>
        <taxon>Vertebrata</taxon>
        <taxon>Euteleostomi</taxon>
        <taxon>Actinopterygii</taxon>
        <taxon>Neopterygii</taxon>
        <taxon>Teleostei</taxon>
        <taxon>Neoteleostei</taxon>
        <taxon>Acanthomorphata</taxon>
        <taxon>Eupercaria</taxon>
        <taxon>Moronidae</taxon>
        <taxon>Dicentrarchus</taxon>
    </lineage>
</organism>
<keyword evidence="3" id="KW-1133">Transmembrane helix</keyword>
<protein>
    <recommendedName>
        <fullName evidence="4">C-type lectin domain-containing protein</fullName>
    </recommendedName>
</protein>
<evidence type="ECO:0000256" key="1">
    <source>
        <dbReference type="ARBA" id="ARBA00022734"/>
    </source>
</evidence>
<dbReference type="InterPro" id="IPR001304">
    <property type="entry name" value="C-type_lectin-like"/>
</dbReference>
<sequence>MEEIYVNVEHDKPVNSRPSANQTGPMSSERRFHGSVVLCLGLFTVLLLVGLITLSVFYHDSSAELSTINDKLSSVSEEKDLLNSSLTEMTKEVDRLQRLSKQKKTCPADWRMFRCTCYFFSTTSASWETGRQDCRDRGGDLVIIDSSEEQEFLTKNITKETWIGLTDRDNEGTWKWIDKTPLTLAYWARGQPDNGGGDPQWGEEDCAHFTVNGETEANWNDRLCDVSFQWICEKMA</sequence>
<keyword evidence="3" id="KW-0472">Membrane</keyword>